<gene>
    <name evidence="8" type="primary">pglX</name>
    <name evidence="8" type="ORF">ACFY05_43060</name>
</gene>
<dbReference type="Pfam" id="PF22654">
    <property type="entry name" value="DUF7008"/>
    <property type="match status" value="1"/>
</dbReference>
<dbReference type="Pfam" id="PF07669">
    <property type="entry name" value="Eco57I"/>
    <property type="match status" value="1"/>
</dbReference>
<dbReference type="GO" id="GO:0032259">
    <property type="term" value="P:methylation"/>
    <property type="evidence" value="ECO:0007669"/>
    <property type="project" value="UniProtKB-KW"/>
</dbReference>
<name>A0ABW6VJS6_MICFU</name>
<evidence type="ECO:0000256" key="2">
    <source>
        <dbReference type="ARBA" id="ARBA00022603"/>
    </source>
</evidence>
<organism evidence="8 9">
    <name type="scientific">Microtetraspora fusca</name>
    <dbReference type="NCBI Taxonomy" id="1997"/>
    <lineage>
        <taxon>Bacteria</taxon>
        <taxon>Bacillati</taxon>
        <taxon>Actinomycetota</taxon>
        <taxon>Actinomycetes</taxon>
        <taxon>Streptosporangiales</taxon>
        <taxon>Streptosporangiaceae</taxon>
        <taxon>Microtetraspora</taxon>
    </lineage>
</organism>
<proteinExistence type="predicted"/>
<evidence type="ECO:0000259" key="7">
    <source>
        <dbReference type="Pfam" id="PF22654"/>
    </source>
</evidence>
<protein>
    <recommendedName>
        <fullName evidence="1">site-specific DNA-methyltransferase (adenine-specific)</fullName>
        <ecNumber evidence="1">2.1.1.72</ecNumber>
    </recommendedName>
</protein>
<dbReference type="Gene3D" id="3.40.50.150">
    <property type="entry name" value="Vaccinia Virus protein VP39"/>
    <property type="match status" value="1"/>
</dbReference>
<dbReference type="PANTHER" id="PTHR33841">
    <property type="entry name" value="DNA METHYLTRANSFERASE YEEA-RELATED"/>
    <property type="match status" value="1"/>
</dbReference>
<evidence type="ECO:0000313" key="8">
    <source>
        <dbReference type="EMBL" id="MFF4779615.1"/>
    </source>
</evidence>
<dbReference type="PROSITE" id="PS00092">
    <property type="entry name" value="N6_MTASE"/>
    <property type="match status" value="1"/>
</dbReference>
<dbReference type="Proteomes" id="UP001602119">
    <property type="component" value="Unassembled WGS sequence"/>
</dbReference>
<dbReference type="InterPro" id="IPR011639">
    <property type="entry name" value="MethylTrfase_TaqI-like_dom"/>
</dbReference>
<dbReference type="InterPro" id="IPR002052">
    <property type="entry name" value="DNA_methylase_N6_adenine_CS"/>
</dbReference>
<dbReference type="RefSeq" id="WP_387348407.1">
    <property type="nucleotide sequence ID" value="NZ_JBIAXI010000058.1"/>
</dbReference>
<dbReference type="InterPro" id="IPR050953">
    <property type="entry name" value="N4_N6_ade-DNA_methylase"/>
</dbReference>
<comment type="catalytic activity">
    <reaction evidence="5">
        <text>a 2'-deoxyadenosine in DNA + S-adenosyl-L-methionine = an N(6)-methyl-2'-deoxyadenosine in DNA + S-adenosyl-L-homocysteine + H(+)</text>
        <dbReference type="Rhea" id="RHEA:15197"/>
        <dbReference type="Rhea" id="RHEA-COMP:12418"/>
        <dbReference type="Rhea" id="RHEA-COMP:12419"/>
        <dbReference type="ChEBI" id="CHEBI:15378"/>
        <dbReference type="ChEBI" id="CHEBI:57856"/>
        <dbReference type="ChEBI" id="CHEBI:59789"/>
        <dbReference type="ChEBI" id="CHEBI:90615"/>
        <dbReference type="ChEBI" id="CHEBI:90616"/>
        <dbReference type="EC" id="2.1.1.72"/>
    </reaction>
</comment>
<keyword evidence="2 8" id="KW-0489">Methyltransferase</keyword>
<dbReference type="PRINTS" id="PR00507">
    <property type="entry name" value="N12N6MTFRASE"/>
</dbReference>
<dbReference type="PANTHER" id="PTHR33841:SF1">
    <property type="entry name" value="DNA METHYLTRANSFERASE A"/>
    <property type="match status" value="1"/>
</dbReference>
<dbReference type="EC" id="2.1.1.72" evidence="1"/>
<dbReference type="NCBIfam" id="NF033451">
    <property type="entry name" value="BREX_2_MTaseX"/>
    <property type="match status" value="1"/>
</dbReference>
<dbReference type="InterPro" id="IPR054277">
    <property type="entry name" value="DUF7008"/>
</dbReference>
<keyword evidence="3 8" id="KW-0808">Transferase</keyword>
<evidence type="ECO:0000256" key="5">
    <source>
        <dbReference type="ARBA" id="ARBA00047942"/>
    </source>
</evidence>
<sequence length="1176" mass="133125">MIDRTALLADLRRQMVALEAHLREPSARRPSASSSGQEEHAARTAMAWILGTVLLRFCEDNDLIEPLFITGPGERFNQAIHRQREHFHNHPRDSDRDWIMTAFAKASAMLAPVSLFPRQEELTIPHEAATDLLAFWRRRDEDGELIHDFTDSEWSTDFLCDFYQDLSETARSTYALVRTPAFVSEFILDHTLDPAIESFGPAGFRLIDPVCGSGGFLLGAFQRLLAAWRRVDPSADQWESIRRAAASVHGVDLHPGAVIITRFRLLIAAMKTAGVRRLTHLPRLVMPIAVGDSLLDGRGGRDGQSVILEEDPRLSPEEDMYRYHSPEVDLLAAGSYHAVVGNPPYLTVKDKARNETYRRAYADVCSGMYALTVPFAQRFFQLARPADTSGSGAGYVGQLTANSFMKREFGRRLIENFLSKVDLTHVIDTSGAFIPGHGTPTVILLGRNRPAADTPVVTVVSVQGEPAYPANPAKGQVWRSIRDQVSGRTTESEWTQLLKLDRKVLRDFPWNLTDSTTMAILRSMEEGNRLGGRVVRIGYVATTGADDIFTAPPASFRRMGTGNESLVKVITGSEVRDWTMTPVMESFLPNESSRRPLYTTESPHHLQRLWPYRTILGHRVNHSGGSYFQAQRAWYGWHHVTKTEDAHPWSIVFPWVATHTHFAILREPIVPLHSAPVIKLPATAWEVDHKQLAALLNSSAVCFWLKQHSHSKGQPSADQLGSGEPWTEFYEFTSTRLADLPLPPDRWSGDRWSRHAIALDDHAQALTAATPAEVIRRSLPPSLEALNEAHANWTRIREKMIGLQEELDWEIYDRYGLLPDSSGLLARPEDIPLVKAGERAFEIVLARKLAAGTVTTSWFARHGLQPITTVPQHWPDAYQDVVLRRIDAIEQNASLGVLERPEFKRRWMSESWDDLLSAALHTWLLDRCEAPELWYEQRDQQRRPRPLTIPQLAELLRQDHEFVRAAHFYAPDKSVEEVLRDALANQDVPYLSALRLRESGLRKHADWEEVWRLQQREDDLRCTSGDNEADRLRNTIPVPPKYTSSDFLKVGYWRQRGKFDLPNERFISYPTIRQGKDPLIGWSGWDLDDRANVLIGLIEEQEKAPSAAEAIIPLAAGLLELVPWLTHRYGSHHPTTTVSSVLSCLDQVYVRHSLSDETLRAWRPPKSNRGRPRKNP</sequence>
<evidence type="ECO:0000256" key="3">
    <source>
        <dbReference type="ARBA" id="ARBA00022679"/>
    </source>
</evidence>
<evidence type="ECO:0000256" key="4">
    <source>
        <dbReference type="ARBA" id="ARBA00022691"/>
    </source>
</evidence>
<evidence type="ECO:0000313" key="9">
    <source>
        <dbReference type="Proteomes" id="UP001602119"/>
    </source>
</evidence>
<feature type="domain" description="DUF7008" evidence="7">
    <location>
        <begin position="800"/>
        <end position="1172"/>
    </location>
</feature>
<evidence type="ECO:0000256" key="1">
    <source>
        <dbReference type="ARBA" id="ARBA00011900"/>
    </source>
</evidence>
<dbReference type="EMBL" id="JBIAXI010000058">
    <property type="protein sequence ID" value="MFF4779615.1"/>
    <property type="molecule type" value="Genomic_DNA"/>
</dbReference>
<dbReference type="GO" id="GO:0009007">
    <property type="term" value="F:site-specific DNA-methyltransferase (adenine-specific) activity"/>
    <property type="evidence" value="ECO:0007669"/>
    <property type="project" value="UniProtKB-EC"/>
</dbReference>
<dbReference type="SUPFAM" id="SSF53335">
    <property type="entry name" value="S-adenosyl-L-methionine-dependent methyltransferases"/>
    <property type="match status" value="1"/>
</dbReference>
<evidence type="ECO:0000259" key="6">
    <source>
        <dbReference type="Pfam" id="PF07669"/>
    </source>
</evidence>
<reference evidence="8 9" key="1">
    <citation type="submission" date="2024-10" db="EMBL/GenBank/DDBJ databases">
        <title>The Natural Products Discovery Center: Release of the First 8490 Sequenced Strains for Exploring Actinobacteria Biosynthetic Diversity.</title>
        <authorList>
            <person name="Kalkreuter E."/>
            <person name="Kautsar S.A."/>
            <person name="Yang D."/>
            <person name="Bader C.D."/>
            <person name="Teijaro C.N."/>
            <person name="Fluegel L."/>
            <person name="Davis C.M."/>
            <person name="Simpson J.R."/>
            <person name="Lauterbach L."/>
            <person name="Steele A.D."/>
            <person name="Gui C."/>
            <person name="Meng S."/>
            <person name="Li G."/>
            <person name="Viehrig K."/>
            <person name="Ye F."/>
            <person name="Su P."/>
            <person name="Kiefer A.F."/>
            <person name="Nichols A."/>
            <person name="Cepeda A.J."/>
            <person name="Yan W."/>
            <person name="Fan B."/>
            <person name="Jiang Y."/>
            <person name="Adhikari A."/>
            <person name="Zheng C.-J."/>
            <person name="Schuster L."/>
            <person name="Cowan T.M."/>
            <person name="Smanski M.J."/>
            <person name="Chevrette M.G."/>
            <person name="De Carvalho L.P.S."/>
            <person name="Shen B."/>
        </authorList>
    </citation>
    <scope>NUCLEOTIDE SEQUENCE [LARGE SCALE GENOMIC DNA]</scope>
    <source>
        <strain evidence="8 9">NPDC001281</strain>
    </source>
</reference>
<comment type="caution">
    <text evidence="8">The sequence shown here is derived from an EMBL/GenBank/DDBJ whole genome shotgun (WGS) entry which is preliminary data.</text>
</comment>
<feature type="domain" description="Type II methyltransferase M.TaqI-like" evidence="6">
    <location>
        <begin position="248"/>
        <end position="430"/>
    </location>
</feature>
<accession>A0ABW6VJS6</accession>
<keyword evidence="9" id="KW-1185">Reference proteome</keyword>
<dbReference type="InterPro" id="IPR029063">
    <property type="entry name" value="SAM-dependent_MTases_sf"/>
</dbReference>
<keyword evidence="4" id="KW-0949">S-adenosyl-L-methionine</keyword>